<gene>
    <name evidence="2" type="ORF">TIFTF001_041110</name>
</gene>
<protein>
    <submittedName>
        <fullName evidence="2">Uncharacterized protein</fullName>
    </submittedName>
</protein>
<sequence>MLPRGQAGLSFSPRIVLSNLARVGGDRTEGTEQSQETRGGCWRGVPAERKKRKERKEKEEKEKEKGKGKNKGK</sequence>
<evidence type="ECO:0000313" key="2">
    <source>
        <dbReference type="EMBL" id="GMN28016.1"/>
    </source>
</evidence>
<dbReference type="AlphaFoldDB" id="A0AA88CS35"/>
<proteinExistence type="predicted"/>
<evidence type="ECO:0000256" key="1">
    <source>
        <dbReference type="SAM" id="MobiDB-lite"/>
    </source>
</evidence>
<feature type="region of interest" description="Disordered" evidence="1">
    <location>
        <begin position="1"/>
        <end position="73"/>
    </location>
</feature>
<accession>A0AA88CS35</accession>
<feature type="compositionally biased region" description="Basic and acidic residues" evidence="1">
    <location>
        <begin position="56"/>
        <end position="67"/>
    </location>
</feature>
<dbReference type="Proteomes" id="UP001187192">
    <property type="component" value="Unassembled WGS sequence"/>
</dbReference>
<keyword evidence="3" id="KW-1185">Reference proteome</keyword>
<comment type="caution">
    <text evidence="2">The sequence shown here is derived from an EMBL/GenBank/DDBJ whole genome shotgun (WGS) entry which is preliminary data.</text>
</comment>
<organism evidence="2 3">
    <name type="scientific">Ficus carica</name>
    <name type="common">Common fig</name>
    <dbReference type="NCBI Taxonomy" id="3494"/>
    <lineage>
        <taxon>Eukaryota</taxon>
        <taxon>Viridiplantae</taxon>
        <taxon>Streptophyta</taxon>
        <taxon>Embryophyta</taxon>
        <taxon>Tracheophyta</taxon>
        <taxon>Spermatophyta</taxon>
        <taxon>Magnoliopsida</taxon>
        <taxon>eudicotyledons</taxon>
        <taxon>Gunneridae</taxon>
        <taxon>Pentapetalae</taxon>
        <taxon>rosids</taxon>
        <taxon>fabids</taxon>
        <taxon>Rosales</taxon>
        <taxon>Moraceae</taxon>
        <taxon>Ficeae</taxon>
        <taxon>Ficus</taxon>
    </lineage>
</organism>
<reference evidence="2" key="1">
    <citation type="submission" date="2023-07" db="EMBL/GenBank/DDBJ databases">
        <title>draft genome sequence of fig (Ficus carica).</title>
        <authorList>
            <person name="Takahashi T."/>
            <person name="Nishimura K."/>
        </authorList>
    </citation>
    <scope>NUCLEOTIDE SEQUENCE</scope>
</reference>
<evidence type="ECO:0000313" key="3">
    <source>
        <dbReference type="Proteomes" id="UP001187192"/>
    </source>
</evidence>
<dbReference type="EMBL" id="BTGU01001706">
    <property type="protein sequence ID" value="GMN28016.1"/>
    <property type="molecule type" value="Genomic_DNA"/>
</dbReference>
<name>A0AA88CS35_FICCA</name>